<dbReference type="OrthoDB" id="2870864at2759"/>
<sequence length="150" mass="16546">MLFNSLLLSSLLLFPAWVAAIPRQYDVSNGTQSCEDLLPDASAFPDTTSSGKFMFFIRVQVIEGKQAELEDVISNIDNFVKSGAEPDTLTHRSVRELGQDGNPTGFYTVIEEFTDKEAFITHLLSPAGCRLLREGPSLIASQNLTLVDEF</sequence>
<protein>
    <recommendedName>
        <fullName evidence="2">ABM domain-containing protein</fullName>
    </recommendedName>
</protein>
<evidence type="ECO:0000313" key="3">
    <source>
        <dbReference type="EMBL" id="KAF5345788.1"/>
    </source>
</evidence>
<accession>A0A8H5CRM0</accession>
<dbReference type="InterPro" id="IPR011008">
    <property type="entry name" value="Dimeric_a/b-barrel"/>
</dbReference>
<dbReference type="InterPro" id="IPR007138">
    <property type="entry name" value="ABM_dom"/>
</dbReference>
<dbReference type="EMBL" id="JAACJM010000108">
    <property type="protein sequence ID" value="KAF5345788.1"/>
    <property type="molecule type" value="Genomic_DNA"/>
</dbReference>
<dbReference type="AlphaFoldDB" id="A0A8H5CRM0"/>
<dbReference type="PROSITE" id="PS51725">
    <property type="entry name" value="ABM"/>
    <property type="match status" value="1"/>
</dbReference>
<feature type="domain" description="ABM" evidence="2">
    <location>
        <begin position="53"/>
        <end position="147"/>
    </location>
</feature>
<reference evidence="3 4" key="1">
    <citation type="journal article" date="2020" name="ISME J.">
        <title>Uncovering the hidden diversity of litter-decomposition mechanisms in mushroom-forming fungi.</title>
        <authorList>
            <person name="Floudas D."/>
            <person name="Bentzer J."/>
            <person name="Ahren D."/>
            <person name="Johansson T."/>
            <person name="Persson P."/>
            <person name="Tunlid A."/>
        </authorList>
    </citation>
    <scope>NUCLEOTIDE SEQUENCE [LARGE SCALE GENOMIC DNA]</scope>
    <source>
        <strain evidence="3 4">CBS 291.85</strain>
    </source>
</reference>
<evidence type="ECO:0000256" key="1">
    <source>
        <dbReference type="SAM" id="SignalP"/>
    </source>
</evidence>
<feature type="signal peptide" evidence="1">
    <location>
        <begin position="1"/>
        <end position="20"/>
    </location>
</feature>
<dbReference type="Proteomes" id="UP000559256">
    <property type="component" value="Unassembled WGS sequence"/>
</dbReference>
<dbReference type="Gene3D" id="3.30.70.100">
    <property type="match status" value="1"/>
</dbReference>
<evidence type="ECO:0000259" key="2">
    <source>
        <dbReference type="PROSITE" id="PS51725"/>
    </source>
</evidence>
<keyword evidence="1" id="KW-0732">Signal</keyword>
<evidence type="ECO:0000313" key="4">
    <source>
        <dbReference type="Proteomes" id="UP000559256"/>
    </source>
</evidence>
<proteinExistence type="predicted"/>
<organism evidence="3 4">
    <name type="scientific">Tetrapyrgos nigripes</name>
    <dbReference type="NCBI Taxonomy" id="182062"/>
    <lineage>
        <taxon>Eukaryota</taxon>
        <taxon>Fungi</taxon>
        <taxon>Dikarya</taxon>
        <taxon>Basidiomycota</taxon>
        <taxon>Agaricomycotina</taxon>
        <taxon>Agaricomycetes</taxon>
        <taxon>Agaricomycetidae</taxon>
        <taxon>Agaricales</taxon>
        <taxon>Marasmiineae</taxon>
        <taxon>Marasmiaceae</taxon>
        <taxon>Tetrapyrgos</taxon>
    </lineage>
</organism>
<name>A0A8H5CRM0_9AGAR</name>
<dbReference type="SUPFAM" id="SSF54909">
    <property type="entry name" value="Dimeric alpha+beta barrel"/>
    <property type="match status" value="1"/>
</dbReference>
<keyword evidence="4" id="KW-1185">Reference proteome</keyword>
<gene>
    <name evidence="3" type="ORF">D9758_011902</name>
</gene>
<comment type="caution">
    <text evidence="3">The sequence shown here is derived from an EMBL/GenBank/DDBJ whole genome shotgun (WGS) entry which is preliminary data.</text>
</comment>
<feature type="chain" id="PRO_5034575913" description="ABM domain-containing protein" evidence="1">
    <location>
        <begin position="21"/>
        <end position="150"/>
    </location>
</feature>